<dbReference type="CDD" id="cd03808">
    <property type="entry name" value="GT4_CapM-like"/>
    <property type="match status" value="1"/>
</dbReference>
<dbReference type="SUPFAM" id="SSF53756">
    <property type="entry name" value="UDP-Glycosyltransferase/glycogen phosphorylase"/>
    <property type="match status" value="1"/>
</dbReference>
<reference evidence="3 4" key="1">
    <citation type="submission" date="2014-11" db="EMBL/GenBank/DDBJ databases">
        <title>Genome sequence and analysis of novel Kurthia sp.</title>
        <authorList>
            <person name="Lawson J.N."/>
            <person name="Gonzalez J.E."/>
            <person name="Rinauldi L."/>
            <person name="Xuan Z."/>
            <person name="Firman A."/>
            <person name="Shaddox L."/>
            <person name="Trudeau A."/>
            <person name="Shah S."/>
            <person name="Reiman D."/>
        </authorList>
    </citation>
    <scope>NUCLEOTIDE SEQUENCE [LARGE SCALE GENOMIC DNA]</scope>
    <source>
        <strain evidence="3 4">3B1D</strain>
    </source>
</reference>
<gene>
    <name evidence="3" type="ORF">QI30_01065</name>
</gene>
<name>A0A433RYH7_9BACL</name>
<protein>
    <submittedName>
        <fullName evidence="3">Glycosyl transferase family 1</fullName>
    </submittedName>
</protein>
<dbReference type="Proteomes" id="UP000288623">
    <property type="component" value="Unassembled WGS sequence"/>
</dbReference>
<accession>A0A433RYH7</accession>
<organism evidence="3 4">
    <name type="scientific">Candidatus Kurthia intestinigallinarum</name>
    <dbReference type="NCBI Taxonomy" id="1562256"/>
    <lineage>
        <taxon>Bacteria</taxon>
        <taxon>Bacillati</taxon>
        <taxon>Bacillota</taxon>
        <taxon>Bacilli</taxon>
        <taxon>Bacillales</taxon>
        <taxon>Caryophanaceae</taxon>
        <taxon>Kurthia</taxon>
    </lineage>
</organism>
<dbReference type="EMBL" id="JTFC01000005">
    <property type="protein sequence ID" value="RUS58333.1"/>
    <property type="molecule type" value="Genomic_DNA"/>
</dbReference>
<dbReference type="Pfam" id="PF13477">
    <property type="entry name" value="Glyco_trans_4_2"/>
    <property type="match status" value="1"/>
</dbReference>
<evidence type="ECO:0000259" key="2">
    <source>
        <dbReference type="Pfam" id="PF13477"/>
    </source>
</evidence>
<keyword evidence="3" id="KW-0808">Transferase</keyword>
<feature type="domain" description="Glycosyltransferase subfamily 4-like N-terminal" evidence="2">
    <location>
        <begin position="13"/>
        <end position="142"/>
    </location>
</feature>
<dbReference type="OrthoDB" id="9806653at2"/>
<dbReference type="RefSeq" id="WP_126989098.1">
    <property type="nucleotide sequence ID" value="NZ_JTFC01000005.1"/>
</dbReference>
<dbReference type="InterPro" id="IPR028098">
    <property type="entry name" value="Glyco_trans_4-like_N"/>
</dbReference>
<dbReference type="PANTHER" id="PTHR12526:SF638">
    <property type="entry name" value="SPORE COAT PROTEIN SA"/>
    <property type="match status" value="1"/>
</dbReference>
<dbReference type="Pfam" id="PF00534">
    <property type="entry name" value="Glycos_transf_1"/>
    <property type="match status" value="1"/>
</dbReference>
<dbReference type="GO" id="GO:0016757">
    <property type="term" value="F:glycosyltransferase activity"/>
    <property type="evidence" value="ECO:0007669"/>
    <property type="project" value="InterPro"/>
</dbReference>
<evidence type="ECO:0000259" key="1">
    <source>
        <dbReference type="Pfam" id="PF00534"/>
    </source>
</evidence>
<comment type="caution">
    <text evidence="3">The sequence shown here is derived from an EMBL/GenBank/DDBJ whole genome shotgun (WGS) entry which is preliminary data.</text>
</comment>
<dbReference type="Gene3D" id="3.40.50.2000">
    <property type="entry name" value="Glycogen Phosphorylase B"/>
    <property type="match status" value="2"/>
</dbReference>
<proteinExistence type="predicted"/>
<sequence>MKILQVTAVDFTVEKFLLPLIHRLQKEGHEVHIACLITTAPKHSNMHAISFERSMRMATHAKALKELVKLMKSEKFDVVHTHTPVASMLARIAAKIARVPTIIYTAHGFYFHERMNKIPYTIAYTLEKYAAKWGSDYVFFQSEEDYQLAVNNHFKRPERLIHIQNGVNRKLFEPNDYNRNEMRQKLGLAEDTFVYLFVGRLVYEKGLAELTEAFRLLNEPRSHLVIVGGQVEGDRDTFPATVQKNVTYLGLRQDIAALLHAADAFVLPSHREGLPRSIIEAMAMEKPVIATDIRGCREEVIHQKTGLLCTVQSASDLKDAMNELFEHPQMAKAFGKAGRQRFLEQYDEEKVLDRQMVIFRQCEQQEMGVEYE</sequence>
<dbReference type="AlphaFoldDB" id="A0A433RYH7"/>
<dbReference type="InterPro" id="IPR001296">
    <property type="entry name" value="Glyco_trans_1"/>
</dbReference>
<keyword evidence="4" id="KW-1185">Reference proteome</keyword>
<feature type="domain" description="Glycosyl transferase family 1" evidence="1">
    <location>
        <begin position="179"/>
        <end position="341"/>
    </location>
</feature>
<evidence type="ECO:0000313" key="3">
    <source>
        <dbReference type="EMBL" id="RUS58333.1"/>
    </source>
</evidence>
<dbReference type="PANTHER" id="PTHR12526">
    <property type="entry name" value="GLYCOSYLTRANSFERASE"/>
    <property type="match status" value="1"/>
</dbReference>
<evidence type="ECO:0000313" key="4">
    <source>
        <dbReference type="Proteomes" id="UP000288623"/>
    </source>
</evidence>